<proteinExistence type="predicted"/>
<feature type="domain" description="Major facilitator superfamily (MFS) profile" evidence="7">
    <location>
        <begin position="51"/>
        <end position="279"/>
    </location>
</feature>
<organism evidence="8 9">
    <name type="scientific">Mycena venus</name>
    <dbReference type="NCBI Taxonomy" id="2733690"/>
    <lineage>
        <taxon>Eukaryota</taxon>
        <taxon>Fungi</taxon>
        <taxon>Dikarya</taxon>
        <taxon>Basidiomycota</taxon>
        <taxon>Agaricomycotina</taxon>
        <taxon>Agaricomycetes</taxon>
        <taxon>Agaricomycetidae</taxon>
        <taxon>Agaricales</taxon>
        <taxon>Marasmiineae</taxon>
        <taxon>Mycenaceae</taxon>
        <taxon>Mycena</taxon>
    </lineage>
</organism>
<comment type="subcellular location">
    <subcellularLocation>
        <location evidence="1">Membrane</location>
        <topology evidence="1">Multi-pass membrane protein</topology>
    </subcellularLocation>
</comment>
<sequence>MEASEKTSVEEPYNETAPELKLDHKGLPLIPQPSDDPEDPLNWSRAQKYLIVCIASLVAFFGTFSHATANPAYAQIGVALGVSAIDASYIGTICIAASGIGSFIWAPTSYVYGRRPVLIFAQAIVVAGNFGSAYAKSYGTIIVGRFFTGLGVASGNVLSFALISDIFCLHERGKMLGIQTVALFTGSHLAALPGGFIAQYVGWRWTMILPGIATSICWVLILFYLPETLYVRGLPPVEPTGKHYRMRLAGTKAAGRKLKLIDFARPFQMLKYIPILFVG</sequence>
<name>A0A8H6XM81_9AGAR</name>
<evidence type="ECO:0000256" key="6">
    <source>
        <dbReference type="SAM" id="Phobius"/>
    </source>
</evidence>
<dbReference type="GO" id="GO:0005886">
    <property type="term" value="C:plasma membrane"/>
    <property type="evidence" value="ECO:0007669"/>
    <property type="project" value="TreeGrafter"/>
</dbReference>
<dbReference type="Gene3D" id="1.20.1720.10">
    <property type="entry name" value="Multidrug resistance protein D"/>
    <property type="match status" value="1"/>
</dbReference>
<evidence type="ECO:0000313" key="8">
    <source>
        <dbReference type="EMBL" id="KAF7344265.1"/>
    </source>
</evidence>
<dbReference type="InterPro" id="IPR011701">
    <property type="entry name" value="MFS"/>
</dbReference>
<dbReference type="Proteomes" id="UP000620124">
    <property type="component" value="Unassembled WGS sequence"/>
</dbReference>
<feature type="transmembrane region" description="Helical" evidence="6">
    <location>
        <begin position="87"/>
        <end position="105"/>
    </location>
</feature>
<dbReference type="PANTHER" id="PTHR23502">
    <property type="entry name" value="MAJOR FACILITATOR SUPERFAMILY"/>
    <property type="match status" value="1"/>
</dbReference>
<evidence type="ECO:0000313" key="9">
    <source>
        <dbReference type="Proteomes" id="UP000620124"/>
    </source>
</evidence>
<dbReference type="InterPro" id="IPR020846">
    <property type="entry name" value="MFS_dom"/>
</dbReference>
<feature type="transmembrane region" description="Helical" evidence="6">
    <location>
        <begin position="181"/>
        <end position="201"/>
    </location>
</feature>
<keyword evidence="2 6" id="KW-0812">Transmembrane</keyword>
<feature type="transmembrane region" description="Helical" evidence="6">
    <location>
        <begin position="49"/>
        <end position="67"/>
    </location>
</feature>
<dbReference type="EMBL" id="JACAZI010000015">
    <property type="protein sequence ID" value="KAF7344265.1"/>
    <property type="molecule type" value="Genomic_DNA"/>
</dbReference>
<dbReference type="InterPro" id="IPR036259">
    <property type="entry name" value="MFS_trans_sf"/>
</dbReference>
<feature type="transmembrane region" description="Helical" evidence="6">
    <location>
        <begin position="147"/>
        <end position="169"/>
    </location>
</feature>
<feature type="region of interest" description="Disordered" evidence="5">
    <location>
        <begin position="1"/>
        <end position="38"/>
    </location>
</feature>
<dbReference type="PROSITE" id="PS50850">
    <property type="entry name" value="MFS"/>
    <property type="match status" value="1"/>
</dbReference>
<reference evidence="8" key="1">
    <citation type="submission" date="2020-05" db="EMBL/GenBank/DDBJ databases">
        <title>Mycena genomes resolve the evolution of fungal bioluminescence.</title>
        <authorList>
            <person name="Tsai I.J."/>
        </authorList>
    </citation>
    <scope>NUCLEOTIDE SEQUENCE</scope>
    <source>
        <strain evidence="8">CCC161011</strain>
    </source>
</reference>
<evidence type="ECO:0000259" key="7">
    <source>
        <dbReference type="PROSITE" id="PS50850"/>
    </source>
</evidence>
<evidence type="ECO:0000256" key="2">
    <source>
        <dbReference type="ARBA" id="ARBA00022692"/>
    </source>
</evidence>
<dbReference type="Pfam" id="PF07690">
    <property type="entry name" value="MFS_1"/>
    <property type="match status" value="1"/>
</dbReference>
<dbReference type="AlphaFoldDB" id="A0A8H6XM81"/>
<accession>A0A8H6XM81</accession>
<dbReference type="GO" id="GO:0022857">
    <property type="term" value="F:transmembrane transporter activity"/>
    <property type="evidence" value="ECO:0007669"/>
    <property type="project" value="InterPro"/>
</dbReference>
<feature type="transmembrane region" description="Helical" evidence="6">
    <location>
        <begin position="117"/>
        <end position="135"/>
    </location>
</feature>
<comment type="caution">
    <text evidence="8">The sequence shown here is derived from an EMBL/GenBank/DDBJ whole genome shotgun (WGS) entry which is preliminary data.</text>
</comment>
<evidence type="ECO:0000256" key="5">
    <source>
        <dbReference type="SAM" id="MobiDB-lite"/>
    </source>
</evidence>
<gene>
    <name evidence="8" type="ORF">MVEN_01717800</name>
</gene>
<protein>
    <submittedName>
        <fullName evidence="8">MFS general substrate transporter</fullName>
    </submittedName>
</protein>
<keyword evidence="4 6" id="KW-0472">Membrane</keyword>
<evidence type="ECO:0000256" key="1">
    <source>
        <dbReference type="ARBA" id="ARBA00004141"/>
    </source>
</evidence>
<dbReference type="SUPFAM" id="SSF103473">
    <property type="entry name" value="MFS general substrate transporter"/>
    <property type="match status" value="1"/>
</dbReference>
<evidence type="ECO:0000256" key="3">
    <source>
        <dbReference type="ARBA" id="ARBA00022989"/>
    </source>
</evidence>
<dbReference type="PANTHER" id="PTHR23502:SF181">
    <property type="entry name" value="MAJOR FACILITATOR SUPERFAMILY (MFS) PROFILE DOMAIN-CONTAINING PROTEIN"/>
    <property type="match status" value="1"/>
</dbReference>
<feature type="transmembrane region" description="Helical" evidence="6">
    <location>
        <begin position="207"/>
        <end position="225"/>
    </location>
</feature>
<keyword evidence="3 6" id="KW-1133">Transmembrane helix</keyword>
<keyword evidence="9" id="KW-1185">Reference proteome</keyword>
<dbReference type="OrthoDB" id="5215911at2759"/>
<evidence type="ECO:0000256" key="4">
    <source>
        <dbReference type="ARBA" id="ARBA00023136"/>
    </source>
</evidence>